<keyword evidence="4" id="KW-1185">Reference proteome</keyword>
<gene>
    <name evidence="3" type="ORF">KS419_19875</name>
</gene>
<feature type="coiled-coil region" evidence="1">
    <location>
        <begin position="26"/>
        <end position="91"/>
    </location>
</feature>
<keyword evidence="1" id="KW-0175">Coiled coil</keyword>
<feature type="signal peptide" evidence="2">
    <location>
        <begin position="1"/>
        <end position="21"/>
    </location>
</feature>
<evidence type="ECO:0000313" key="3">
    <source>
        <dbReference type="EMBL" id="MBU9713996.1"/>
    </source>
</evidence>
<organism evidence="3 4">
    <name type="scientific">Evansella tamaricis</name>
    <dbReference type="NCBI Taxonomy" id="2069301"/>
    <lineage>
        <taxon>Bacteria</taxon>
        <taxon>Bacillati</taxon>
        <taxon>Bacillota</taxon>
        <taxon>Bacilli</taxon>
        <taxon>Bacillales</taxon>
        <taxon>Bacillaceae</taxon>
        <taxon>Evansella</taxon>
    </lineage>
</organism>
<dbReference type="RefSeq" id="WP_217068269.1">
    <property type="nucleotide sequence ID" value="NZ_JAHQCS010000161.1"/>
</dbReference>
<feature type="chain" id="PRO_5045837343" evidence="2">
    <location>
        <begin position="22"/>
        <end position="257"/>
    </location>
</feature>
<accession>A0ABS6JK80</accession>
<dbReference type="EMBL" id="JAHQCS010000161">
    <property type="protein sequence ID" value="MBU9713996.1"/>
    <property type="molecule type" value="Genomic_DNA"/>
</dbReference>
<dbReference type="Proteomes" id="UP000784880">
    <property type="component" value="Unassembled WGS sequence"/>
</dbReference>
<dbReference type="PROSITE" id="PS51257">
    <property type="entry name" value="PROKAR_LIPOPROTEIN"/>
    <property type="match status" value="1"/>
</dbReference>
<proteinExistence type="predicted"/>
<protein>
    <submittedName>
        <fullName evidence="3">Uncharacterized protein</fullName>
    </submittedName>
</protein>
<sequence>MFSSSPRKIILLCILSSFIVACTFNENETGNNMEELEEMEEELNLTLEELDNTEEELNSQNEKVNEKEEQVEELNQQLREKEEKIDQLKSMVPEEQVILEKSENIVDLLENKDFETISTYIHPERGVRFSPYAYVNEDEHNQLTVDQIESFMNDSEVYQWGYQDGSGEPIELTPADYYSDYLFIRDFTEAEEINYNELTQRGNTLHNADEVYSDANLIEYFVPASEDELDWASLILAFEEHEDDWVLVGVIIDRWTI</sequence>
<reference evidence="3 4" key="1">
    <citation type="submission" date="2021-06" db="EMBL/GenBank/DDBJ databases">
        <title>Bacillus sp. RD4P76, an endophyte from a halophyte.</title>
        <authorList>
            <person name="Sun J.-Q."/>
        </authorList>
    </citation>
    <scope>NUCLEOTIDE SEQUENCE [LARGE SCALE GENOMIC DNA]</scope>
    <source>
        <strain evidence="3 4">CGMCC 1.15917</strain>
    </source>
</reference>
<name>A0ABS6JK80_9BACI</name>
<keyword evidence="2" id="KW-0732">Signal</keyword>
<evidence type="ECO:0000256" key="2">
    <source>
        <dbReference type="SAM" id="SignalP"/>
    </source>
</evidence>
<evidence type="ECO:0000313" key="4">
    <source>
        <dbReference type="Proteomes" id="UP000784880"/>
    </source>
</evidence>
<comment type="caution">
    <text evidence="3">The sequence shown here is derived from an EMBL/GenBank/DDBJ whole genome shotgun (WGS) entry which is preliminary data.</text>
</comment>
<evidence type="ECO:0000256" key="1">
    <source>
        <dbReference type="SAM" id="Coils"/>
    </source>
</evidence>